<accession>A0AAV0GCY7</accession>
<evidence type="ECO:0000313" key="2">
    <source>
        <dbReference type="EMBL" id="CAH9145449.1"/>
    </source>
</evidence>
<dbReference type="AlphaFoldDB" id="A0AAV0GCY7"/>
<reference evidence="2" key="1">
    <citation type="submission" date="2022-07" db="EMBL/GenBank/DDBJ databases">
        <authorList>
            <person name="Macas J."/>
            <person name="Novak P."/>
            <person name="Neumann P."/>
        </authorList>
    </citation>
    <scope>NUCLEOTIDE SEQUENCE</scope>
</reference>
<protein>
    <submittedName>
        <fullName evidence="2">Uncharacterized protein</fullName>
    </submittedName>
</protein>
<gene>
    <name evidence="1" type="ORF">CEPIT_LOCUS19104</name>
    <name evidence="2" type="ORF">CEPIT_LOCUS42225</name>
</gene>
<dbReference type="EMBL" id="CAMAPF010001077">
    <property type="protein sequence ID" value="CAH9145449.1"/>
    <property type="molecule type" value="Genomic_DNA"/>
</dbReference>
<dbReference type="EMBL" id="CAMAPF010000169">
    <property type="protein sequence ID" value="CAH9110356.1"/>
    <property type="molecule type" value="Genomic_DNA"/>
</dbReference>
<keyword evidence="3" id="KW-1185">Reference proteome</keyword>
<dbReference type="Proteomes" id="UP001152523">
    <property type="component" value="Unassembled WGS sequence"/>
</dbReference>
<sequence length="102" mass="12206">MCHWHDHKQGFPGTFKGGERIRNGRREILRRRDMDRHNVAALFRRSRRRYMLRLVSAVRRRDSHVALRHGGSRRRLLRRKVPDSEGCLSCPLPLGLRLLFLR</sequence>
<evidence type="ECO:0000313" key="3">
    <source>
        <dbReference type="Proteomes" id="UP001152523"/>
    </source>
</evidence>
<proteinExistence type="predicted"/>
<organism evidence="2 3">
    <name type="scientific">Cuscuta epithymum</name>
    <dbReference type="NCBI Taxonomy" id="186058"/>
    <lineage>
        <taxon>Eukaryota</taxon>
        <taxon>Viridiplantae</taxon>
        <taxon>Streptophyta</taxon>
        <taxon>Embryophyta</taxon>
        <taxon>Tracheophyta</taxon>
        <taxon>Spermatophyta</taxon>
        <taxon>Magnoliopsida</taxon>
        <taxon>eudicotyledons</taxon>
        <taxon>Gunneridae</taxon>
        <taxon>Pentapetalae</taxon>
        <taxon>asterids</taxon>
        <taxon>lamiids</taxon>
        <taxon>Solanales</taxon>
        <taxon>Convolvulaceae</taxon>
        <taxon>Cuscuteae</taxon>
        <taxon>Cuscuta</taxon>
        <taxon>Cuscuta subgen. Cuscuta</taxon>
    </lineage>
</organism>
<name>A0AAV0GCY7_9ASTE</name>
<evidence type="ECO:0000313" key="1">
    <source>
        <dbReference type="EMBL" id="CAH9110356.1"/>
    </source>
</evidence>
<comment type="caution">
    <text evidence="2">The sequence shown here is derived from an EMBL/GenBank/DDBJ whole genome shotgun (WGS) entry which is preliminary data.</text>
</comment>